<evidence type="ECO:0000313" key="2">
    <source>
        <dbReference type="EMBL" id="TEB08499.1"/>
    </source>
</evidence>
<comment type="caution">
    <text evidence="2">The sequence shown here is derived from an EMBL/GenBank/DDBJ whole genome shotgun (WGS) entry which is preliminary data.</text>
</comment>
<keyword evidence="3" id="KW-1185">Reference proteome</keyword>
<name>A0A4Y7RID3_9FIRM</name>
<dbReference type="EMBL" id="QFGA01000001">
    <property type="protein sequence ID" value="TEB08499.1"/>
    <property type="molecule type" value="Genomic_DNA"/>
</dbReference>
<proteinExistence type="predicted"/>
<organism evidence="2 3">
    <name type="scientific">Pelotomaculum schinkii</name>
    <dbReference type="NCBI Taxonomy" id="78350"/>
    <lineage>
        <taxon>Bacteria</taxon>
        <taxon>Bacillati</taxon>
        <taxon>Bacillota</taxon>
        <taxon>Clostridia</taxon>
        <taxon>Eubacteriales</taxon>
        <taxon>Desulfotomaculaceae</taxon>
        <taxon>Pelotomaculum</taxon>
    </lineage>
</organism>
<evidence type="ECO:0000256" key="1">
    <source>
        <dbReference type="SAM" id="MobiDB-lite"/>
    </source>
</evidence>
<protein>
    <submittedName>
        <fullName evidence="2">Uncharacterized protein</fullName>
    </submittedName>
</protein>
<evidence type="ECO:0000313" key="3">
    <source>
        <dbReference type="Proteomes" id="UP000298324"/>
    </source>
</evidence>
<dbReference type="Proteomes" id="UP000298324">
    <property type="component" value="Unassembled WGS sequence"/>
</dbReference>
<sequence length="40" mass="4386">MKAMHLPSNISFRAVHPQVARTRHSRGTRGISLSAASVRT</sequence>
<feature type="region of interest" description="Disordered" evidence="1">
    <location>
        <begin position="17"/>
        <end position="40"/>
    </location>
</feature>
<dbReference type="AlphaFoldDB" id="A0A4Y7RID3"/>
<gene>
    <name evidence="2" type="ORF">Psch_02062</name>
</gene>
<reference evidence="2 3" key="1">
    <citation type="journal article" date="2018" name="Environ. Microbiol.">
        <title>Novel energy conservation strategies and behaviour of Pelotomaculum schinkii driving syntrophic propionate catabolism.</title>
        <authorList>
            <person name="Hidalgo-Ahumada C.A.P."/>
            <person name="Nobu M.K."/>
            <person name="Narihiro T."/>
            <person name="Tamaki H."/>
            <person name="Liu W.T."/>
            <person name="Kamagata Y."/>
            <person name="Stams A.J.M."/>
            <person name="Imachi H."/>
            <person name="Sousa D.Z."/>
        </authorList>
    </citation>
    <scope>NUCLEOTIDE SEQUENCE [LARGE SCALE GENOMIC DNA]</scope>
    <source>
        <strain evidence="2 3">HH</strain>
    </source>
</reference>
<accession>A0A4Y7RID3</accession>